<keyword evidence="2 5" id="KW-0378">Hydrolase</keyword>
<evidence type="ECO:0000256" key="1">
    <source>
        <dbReference type="ARBA" id="ARBA00009865"/>
    </source>
</evidence>
<dbReference type="InterPro" id="IPR006710">
    <property type="entry name" value="Glyco_hydro_43"/>
</dbReference>
<keyword evidence="4" id="KW-1133">Transmembrane helix</keyword>
<comment type="similarity">
    <text evidence="1">Belongs to the glycosyl hydrolase 43 family.</text>
</comment>
<gene>
    <name evidence="5" type="ORF">EJQ19_13380</name>
</gene>
<keyword evidence="6" id="KW-1185">Reference proteome</keyword>
<sequence length="799" mass="87465">MHWKSSQIMNNEAMLNPKARWLLVAACCIMLLIAGIWQIPLLGKKEEVRHMEVTLGTTYQNPFTLEGEWEDYGIGDPYILRFDGKYYLYCSTKDKRIGIKAWSSDDLVHWKYEGLVTEEPITESAYAPEVVYWNGSFYMYTSPAGKGHYVLQSDKPTGPFVNKTDNLGFTIDGSVFIDDDARWYFTHAKNGGIMASSMSDPYTIGPDKQLSATSLGHWTEGSMIIKRNGRYFITYTGNHVFSKGYRVNYGVNHESPVGTYKIPGNNPILISTADDFNGLGHSATVLGPDLDAYYIVYHNLVGRSAEGPPMRKMNIDRLVFNGDKMSVLGPTHGVPQEAPKMPVFQDIPGALPSTEQWERIHEDGQRQGWLARTGTGDRYTGEFNFVTGAADGAASTFDVVFAYADSRNYRVARIRPDAKELTLMARADGKETELATKPLPAGTDLTKLHTVRVESDSTGTKLYWDNLLQIEQGDLIGIPGRIGYQWTTGLQPELHFTAFSGEANGSSDREAIKPLPGTMDAVHGTMSGQAAVRPGIAPDGSDAVLLSDAGDSVSFPVNVREEGSYLLAARVSQLSAGATLRVEVDGTSKEIKLDKALFAGDATWSKVPLGTFALKQGTGWLTISRGKGEIALSDLEANLTQAVPEQLAVKPNAVGLVNRFGGMWGWSDYTVSFDLTLNQVSGAMATVLLRTTNESDHKDQVKDGYMGYALAFGMDKVSLKRNSYENSMEAASGSWKLAPQETVHVTVKLRGASISVFTDRSKTPILTWTDPNAFLVGRVGLSGTSSVWTVSPLSVAAWK</sequence>
<reference evidence="5 6" key="1">
    <citation type="submission" date="2018-12" db="EMBL/GenBank/DDBJ databases">
        <title>Bacillus ochoae sp. nov., Paenibacillus whitsoniae sp. nov., Paenibacillus spiritus sp. nov. Isolated from the Mars Exploration Rover during spacecraft assembly.</title>
        <authorList>
            <person name="Seuylemezian A."/>
            <person name="Vaishampayan P."/>
        </authorList>
    </citation>
    <scope>NUCLEOTIDE SEQUENCE [LARGE SCALE GENOMIC DNA]</scope>
    <source>
        <strain evidence="5 6">MER 54</strain>
    </source>
</reference>
<dbReference type="Gene3D" id="2.115.10.20">
    <property type="entry name" value="Glycosyl hydrolase domain, family 43"/>
    <property type="match status" value="1"/>
</dbReference>
<evidence type="ECO:0000256" key="2">
    <source>
        <dbReference type="ARBA" id="ARBA00022801"/>
    </source>
</evidence>
<dbReference type="PANTHER" id="PTHR42812">
    <property type="entry name" value="BETA-XYLOSIDASE"/>
    <property type="match status" value="1"/>
</dbReference>
<dbReference type="Pfam" id="PF04616">
    <property type="entry name" value="Glyco_hydro_43"/>
    <property type="match status" value="1"/>
</dbReference>
<accession>A0A430JE94</accession>
<dbReference type="EMBL" id="RXHU01000034">
    <property type="protein sequence ID" value="RTE09360.1"/>
    <property type="molecule type" value="Genomic_DNA"/>
</dbReference>
<dbReference type="GO" id="GO:0005975">
    <property type="term" value="P:carbohydrate metabolic process"/>
    <property type="evidence" value="ECO:0007669"/>
    <property type="project" value="InterPro"/>
</dbReference>
<dbReference type="GO" id="GO:0004553">
    <property type="term" value="F:hydrolase activity, hydrolyzing O-glycosyl compounds"/>
    <property type="evidence" value="ECO:0007669"/>
    <property type="project" value="InterPro"/>
</dbReference>
<dbReference type="Proteomes" id="UP000276128">
    <property type="component" value="Unassembled WGS sequence"/>
</dbReference>
<organism evidence="5 6">
    <name type="scientific">Paenibacillus whitsoniae</name>
    <dbReference type="NCBI Taxonomy" id="2496558"/>
    <lineage>
        <taxon>Bacteria</taxon>
        <taxon>Bacillati</taxon>
        <taxon>Bacillota</taxon>
        <taxon>Bacilli</taxon>
        <taxon>Bacillales</taxon>
        <taxon>Paenibacillaceae</taxon>
        <taxon>Paenibacillus</taxon>
    </lineage>
</organism>
<keyword evidence="4" id="KW-0472">Membrane</keyword>
<evidence type="ECO:0000313" key="6">
    <source>
        <dbReference type="Proteomes" id="UP000276128"/>
    </source>
</evidence>
<keyword evidence="4" id="KW-0812">Transmembrane</keyword>
<dbReference type="Gene3D" id="2.60.120.560">
    <property type="entry name" value="Exo-inulinase, domain 1"/>
    <property type="match status" value="2"/>
</dbReference>
<protein>
    <submittedName>
        <fullName evidence="5">Glycoside hydrolase</fullName>
    </submittedName>
</protein>
<proteinExistence type="inferred from homology"/>
<dbReference type="SUPFAM" id="SSF49785">
    <property type="entry name" value="Galactose-binding domain-like"/>
    <property type="match status" value="1"/>
</dbReference>
<dbReference type="OrthoDB" id="9801455at2"/>
<name>A0A430JE94_9BACL</name>
<dbReference type="Gene3D" id="2.60.120.260">
    <property type="entry name" value="Galactose-binding domain-like"/>
    <property type="match status" value="1"/>
</dbReference>
<dbReference type="CDD" id="cd08991">
    <property type="entry name" value="GH43_HoAraf43-like"/>
    <property type="match status" value="1"/>
</dbReference>
<dbReference type="AlphaFoldDB" id="A0A430JE94"/>
<evidence type="ECO:0000256" key="4">
    <source>
        <dbReference type="SAM" id="Phobius"/>
    </source>
</evidence>
<dbReference type="InterPro" id="IPR008979">
    <property type="entry name" value="Galactose-bd-like_sf"/>
</dbReference>
<evidence type="ECO:0000256" key="3">
    <source>
        <dbReference type="ARBA" id="ARBA00023295"/>
    </source>
</evidence>
<feature type="transmembrane region" description="Helical" evidence="4">
    <location>
        <begin position="21"/>
        <end position="39"/>
    </location>
</feature>
<evidence type="ECO:0000313" key="5">
    <source>
        <dbReference type="EMBL" id="RTE09360.1"/>
    </source>
</evidence>
<dbReference type="InterPro" id="IPR023296">
    <property type="entry name" value="Glyco_hydro_beta-prop_sf"/>
</dbReference>
<comment type="caution">
    <text evidence="5">The sequence shown here is derived from an EMBL/GenBank/DDBJ whole genome shotgun (WGS) entry which is preliminary data.</text>
</comment>
<dbReference type="SUPFAM" id="SSF75005">
    <property type="entry name" value="Arabinanase/levansucrase/invertase"/>
    <property type="match status" value="1"/>
</dbReference>
<keyword evidence="3" id="KW-0326">Glycosidase</keyword>
<dbReference type="InterPro" id="IPR051795">
    <property type="entry name" value="Glycosyl_Hydrlase_43"/>
</dbReference>
<dbReference type="PANTHER" id="PTHR42812:SF5">
    <property type="entry name" value="ENDO-ARABINASE"/>
    <property type="match status" value="1"/>
</dbReference>